<dbReference type="AlphaFoldDB" id="A0A8J2I4B3"/>
<dbReference type="PANTHER" id="PTHR11552">
    <property type="entry name" value="GLUCOSE-METHANOL-CHOLINE GMC OXIDOREDUCTASE"/>
    <property type="match status" value="1"/>
</dbReference>
<accession>A0A8J2I4B3</accession>
<dbReference type="Pfam" id="PF05199">
    <property type="entry name" value="GMC_oxred_C"/>
    <property type="match status" value="1"/>
</dbReference>
<dbReference type="PROSITE" id="PS00624">
    <property type="entry name" value="GMC_OXRED_2"/>
    <property type="match status" value="1"/>
</dbReference>
<dbReference type="SUPFAM" id="SSF51905">
    <property type="entry name" value="FAD/NAD(P)-binding domain"/>
    <property type="match status" value="1"/>
</dbReference>
<dbReference type="Proteomes" id="UP000676310">
    <property type="component" value="Unassembled WGS sequence"/>
</dbReference>
<dbReference type="EMBL" id="CAJRGZ010000019">
    <property type="protein sequence ID" value="CAG5163515.1"/>
    <property type="molecule type" value="Genomic_DNA"/>
</dbReference>
<dbReference type="InterPro" id="IPR000172">
    <property type="entry name" value="GMC_OxRdtase_N"/>
</dbReference>
<organism evidence="3 4">
    <name type="scientific">Alternaria atra</name>
    <dbReference type="NCBI Taxonomy" id="119953"/>
    <lineage>
        <taxon>Eukaryota</taxon>
        <taxon>Fungi</taxon>
        <taxon>Dikarya</taxon>
        <taxon>Ascomycota</taxon>
        <taxon>Pezizomycotina</taxon>
        <taxon>Dothideomycetes</taxon>
        <taxon>Pleosporomycetidae</taxon>
        <taxon>Pleosporales</taxon>
        <taxon>Pleosporineae</taxon>
        <taxon>Pleosporaceae</taxon>
        <taxon>Alternaria</taxon>
        <taxon>Alternaria sect. Ulocladioides</taxon>
    </lineage>
</organism>
<dbReference type="Pfam" id="PF00732">
    <property type="entry name" value="GMC_oxred_N"/>
    <property type="match status" value="1"/>
</dbReference>
<evidence type="ECO:0000256" key="1">
    <source>
        <dbReference type="ARBA" id="ARBA00010790"/>
    </source>
</evidence>
<dbReference type="Gene3D" id="3.30.560.10">
    <property type="entry name" value="Glucose Oxidase, domain 3"/>
    <property type="match status" value="1"/>
</dbReference>
<evidence type="ECO:0000313" key="4">
    <source>
        <dbReference type="Proteomes" id="UP000676310"/>
    </source>
</evidence>
<reference evidence="3" key="1">
    <citation type="submission" date="2021-05" db="EMBL/GenBank/DDBJ databases">
        <authorList>
            <person name="Stam R."/>
        </authorList>
    </citation>
    <scope>NUCLEOTIDE SEQUENCE</scope>
    <source>
        <strain evidence="3">CS162</strain>
    </source>
</reference>
<sequence length="290" mass="31932">MFNTTVHRVQLDKKGSKATGVVLTDGTFVRARKEVVVSAGSLLSPKILEFSGIGQKTVSNNALIKQMVDLPGVGENLQDHLRIQTTYELKPNLLGVDILKYNTTLAALELELWKRGKPSLYQYAGSCYGFLTWKQALGDDNKLVRLAMQSANMSNPVDRRKLELLTDPGSKAPGLEGVFSDGYIGTTGYPKNGTAGYGRQYATLLAVVQHPLARGSVHINGSDPVNKPLVDPRYLGTPYDLEALLSAAKYTRKMAKTAPFKDVWVSEYDPGKNTETDAEWETYIRNNVFT</sequence>
<evidence type="ECO:0000259" key="2">
    <source>
        <dbReference type="PROSITE" id="PS00624"/>
    </source>
</evidence>
<dbReference type="OrthoDB" id="269227at2759"/>
<dbReference type="GO" id="GO:0050660">
    <property type="term" value="F:flavin adenine dinucleotide binding"/>
    <property type="evidence" value="ECO:0007669"/>
    <property type="project" value="InterPro"/>
</dbReference>
<dbReference type="InterPro" id="IPR007867">
    <property type="entry name" value="GMC_OxRtase_C"/>
</dbReference>
<proteinExistence type="inferred from homology"/>
<feature type="domain" description="Glucose-methanol-choline oxidoreductase N-terminal" evidence="2">
    <location>
        <begin position="40"/>
        <end position="54"/>
    </location>
</feature>
<dbReference type="RefSeq" id="XP_043170046.1">
    <property type="nucleotide sequence ID" value="XM_043314111.1"/>
</dbReference>
<comment type="similarity">
    <text evidence="1">Belongs to the GMC oxidoreductase family.</text>
</comment>
<protein>
    <recommendedName>
        <fullName evidence="2">Glucose-methanol-choline oxidoreductase N-terminal domain-containing protein</fullName>
    </recommendedName>
</protein>
<name>A0A8J2I4B3_9PLEO</name>
<comment type="caution">
    <text evidence="3">The sequence shown here is derived from an EMBL/GenBank/DDBJ whole genome shotgun (WGS) entry which is preliminary data.</text>
</comment>
<dbReference type="GO" id="GO:0016614">
    <property type="term" value="F:oxidoreductase activity, acting on CH-OH group of donors"/>
    <property type="evidence" value="ECO:0007669"/>
    <property type="project" value="InterPro"/>
</dbReference>
<dbReference type="Gene3D" id="3.50.50.60">
    <property type="entry name" value="FAD/NAD(P)-binding domain"/>
    <property type="match status" value="1"/>
</dbReference>
<keyword evidence="4" id="KW-1185">Reference proteome</keyword>
<evidence type="ECO:0000313" key="3">
    <source>
        <dbReference type="EMBL" id="CAG5163515.1"/>
    </source>
</evidence>
<dbReference type="GeneID" id="67018383"/>
<dbReference type="GO" id="GO:0044550">
    <property type="term" value="P:secondary metabolite biosynthetic process"/>
    <property type="evidence" value="ECO:0007669"/>
    <property type="project" value="TreeGrafter"/>
</dbReference>
<gene>
    <name evidence="3" type="ORF">ALTATR162_LOCUS6489</name>
</gene>
<dbReference type="SUPFAM" id="SSF54373">
    <property type="entry name" value="FAD-linked reductases, C-terminal domain"/>
    <property type="match status" value="1"/>
</dbReference>
<dbReference type="InterPro" id="IPR012132">
    <property type="entry name" value="GMC_OxRdtase"/>
</dbReference>
<dbReference type="PANTHER" id="PTHR11552:SF115">
    <property type="entry name" value="DEHYDROGENASE XPTC-RELATED"/>
    <property type="match status" value="1"/>
</dbReference>
<dbReference type="InterPro" id="IPR036188">
    <property type="entry name" value="FAD/NAD-bd_sf"/>
</dbReference>